<dbReference type="InterPro" id="IPR039426">
    <property type="entry name" value="TonB-dep_rcpt-like"/>
</dbReference>
<dbReference type="EMBL" id="CP043839">
    <property type="protein sequence ID" value="WOF12369.1"/>
    <property type="molecule type" value="Genomic_DNA"/>
</dbReference>
<evidence type="ECO:0000256" key="5">
    <source>
        <dbReference type="ARBA" id="ARBA00022692"/>
    </source>
</evidence>
<feature type="domain" description="Secretin/TonB short N-terminal" evidence="13">
    <location>
        <begin position="70"/>
        <end position="118"/>
    </location>
</feature>
<keyword evidence="2 10" id="KW-0813">Transport</keyword>
<dbReference type="InterPro" id="IPR036942">
    <property type="entry name" value="Beta-barrel_TonB_sf"/>
</dbReference>
<keyword evidence="16" id="KW-1185">Reference proteome</keyword>
<dbReference type="Proteomes" id="UP001302374">
    <property type="component" value="Chromosome"/>
</dbReference>
<evidence type="ECO:0000256" key="4">
    <source>
        <dbReference type="ARBA" id="ARBA00022496"/>
    </source>
</evidence>
<keyword evidence="3 10" id="KW-1134">Transmembrane beta strand</keyword>
<evidence type="ECO:0000259" key="12">
    <source>
        <dbReference type="Pfam" id="PF00593"/>
    </source>
</evidence>
<keyword evidence="6" id="KW-0408">Iron</keyword>
<protein>
    <submittedName>
        <fullName evidence="15">SusC/RagA family TonB-linked outer membrane protein</fullName>
    </submittedName>
</protein>
<dbReference type="Gene3D" id="2.40.170.20">
    <property type="entry name" value="TonB-dependent receptor, beta-barrel domain"/>
    <property type="match status" value="1"/>
</dbReference>
<comment type="subcellular location">
    <subcellularLocation>
        <location evidence="1 10">Cell outer membrane</location>
        <topology evidence="1 10">Multi-pass membrane protein</topology>
    </subcellularLocation>
</comment>
<dbReference type="NCBIfam" id="TIGR04057">
    <property type="entry name" value="SusC_RagA_signa"/>
    <property type="match status" value="1"/>
</dbReference>
<accession>A0ABZ0FVS7</accession>
<proteinExistence type="inferred from homology"/>
<evidence type="ECO:0000256" key="8">
    <source>
        <dbReference type="ARBA" id="ARBA00023136"/>
    </source>
</evidence>
<dbReference type="Gene3D" id="2.170.130.10">
    <property type="entry name" value="TonB-dependent receptor, plug domain"/>
    <property type="match status" value="1"/>
</dbReference>
<dbReference type="PROSITE" id="PS52016">
    <property type="entry name" value="TONB_DEPENDENT_REC_3"/>
    <property type="match status" value="1"/>
</dbReference>
<evidence type="ECO:0000256" key="7">
    <source>
        <dbReference type="ARBA" id="ARBA00023077"/>
    </source>
</evidence>
<evidence type="ECO:0000259" key="13">
    <source>
        <dbReference type="Pfam" id="PF07660"/>
    </source>
</evidence>
<comment type="similarity">
    <text evidence="10 11">Belongs to the TonB-dependent receptor family.</text>
</comment>
<keyword evidence="5 10" id="KW-0812">Transmembrane</keyword>
<dbReference type="SUPFAM" id="SSF49464">
    <property type="entry name" value="Carboxypeptidase regulatory domain-like"/>
    <property type="match status" value="1"/>
</dbReference>
<dbReference type="Pfam" id="PF07660">
    <property type="entry name" value="STN"/>
    <property type="match status" value="1"/>
</dbReference>
<dbReference type="Gene3D" id="2.60.40.1120">
    <property type="entry name" value="Carboxypeptidase-like, regulatory domain"/>
    <property type="match status" value="1"/>
</dbReference>
<dbReference type="Pfam" id="PF13715">
    <property type="entry name" value="CarbopepD_reg_2"/>
    <property type="match status" value="1"/>
</dbReference>
<feature type="domain" description="TonB-dependent receptor plug" evidence="14">
    <location>
        <begin position="225"/>
        <end position="327"/>
    </location>
</feature>
<dbReference type="InterPro" id="IPR012910">
    <property type="entry name" value="Plug_dom"/>
</dbReference>
<dbReference type="Pfam" id="PF00593">
    <property type="entry name" value="TonB_dep_Rec_b-barrel"/>
    <property type="match status" value="1"/>
</dbReference>
<evidence type="ECO:0000256" key="9">
    <source>
        <dbReference type="ARBA" id="ARBA00023237"/>
    </source>
</evidence>
<evidence type="ECO:0000256" key="10">
    <source>
        <dbReference type="PROSITE-ProRule" id="PRU01360"/>
    </source>
</evidence>
<evidence type="ECO:0000256" key="11">
    <source>
        <dbReference type="RuleBase" id="RU003357"/>
    </source>
</evidence>
<evidence type="ECO:0000313" key="16">
    <source>
        <dbReference type="Proteomes" id="UP001302374"/>
    </source>
</evidence>
<reference evidence="15 16" key="1">
    <citation type="submission" date="2019-09" db="EMBL/GenBank/DDBJ databases">
        <title>Butyricimonas paravirosa DSM 105722 (=214-4 = JCM 18677 = CCUG 65563).</title>
        <authorList>
            <person name="Le Roy T."/>
            <person name="Cani P.D."/>
        </authorList>
    </citation>
    <scope>NUCLEOTIDE SEQUENCE [LARGE SCALE GENOMIC DNA]</scope>
    <source>
        <strain evidence="15 16">DSM 105722</strain>
    </source>
</reference>
<keyword evidence="7 11" id="KW-0798">TonB box</keyword>
<evidence type="ECO:0000256" key="2">
    <source>
        <dbReference type="ARBA" id="ARBA00022448"/>
    </source>
</evidence>
<name>A0ABZ0FVS7_9BACT</name>
<keyword evidence="8 10" id="KW-0472">Membrane</keyword>
<keyword evidence="4" id="KW-0410">Iron transport</keyword>
<dbReference type="InterPro" id="IPR000531">
    <property type="entry name" value="Beta-barrel_TonB"/>
</dbReference>
<organism evidence="15 16">
    <name type="scientific">Butyricimonas paravirosa</name>
    <dbReference type="NCBI Taxonomy" id="1472417"/>
    <lineage>
        <taxon>Bacteria</taxon>
        <taxon>Pseudomonadati</taxon>
        <taxon>Bacteroidota</taxon>
        <taxon>Bacteroidia</taxon>
        <taxon>Bacteroidales</taxon>
        <taxon>Odoribacteraceae</taxon>
        <taxon>Butyricimonas</taxon>
    </lineage>
</organism>
<evidence type="ECO:0000256" key="1">
    <source>
        <dbReference type="ARBA" id="ARBA00004571"/>
    </source>
</evidence>
<keyword evidence="4" id="KW-0406">Ion transport</keyword>
<dbReference type="NCBIfam" id="TIGR04056">
    <property type="entry name" value="OMP_RagA_SusC"/>
    <property type="match status" value="1"/>
</dbReference>
<evidence type="ECO:0000313" key="15">
    <source>
        <dbReference type="EMBL" id="WOF12369.1"/>
    </source>
</evidence>
<sequence length="1214" mass="137512">MKKKRMCDKWKEIKSLCKTFLIMKLTFVLCVFFTFHLSASTLAQDNRISLKLDNATLEEFIEELKEQTNISFFYNASLFSEVSKVSINVQNVALKDVLKNVLEKRGFDFDFEDDVIVIKMRKIPSQPQQTKRTVKGVVKDETGVTLPGVAVLIKGSTTGVVTDNQGNYSISVSSDSVTLQFSFLGLQTKEEVVGKRSEINVVLLSDTKKIDEVVVTGYQTISRERATGSFDLISADQLSRPTSDLASRLVGVTAGVQSNLDADGNLIFEIRGQTSLNKDNARPLIVVDGFPVEGEFSSINPNDVESVTILKDAAAASIWGARSANGVIVVTTKRGKMSAKKGAKIEVSAFVKVAPKLDLDYYNPLASSAETVEYEQKGFETEFFGVGGLVNGNYWEATVSYSQAVVALNEHRLGHLSDTQLNTALNKLQNQNNKDQIRKYLLQNPLTHQYNVNISGANERSSNLLSLMYESDRDGFKENKKDKLMVNYRTDVKLSKWLDFNFSGMVQYNKIKNSGINASSLPRYASFANYTSPSFGAAIGSIKELSPYDMLVNEDGTRTQLSGNFYVPILESQVPSENFPYVDWSYNPITEIENRDLGRKELNTRIQGGFLVRLWEGFTFDTKLQYEMYNTYYKDVFNENTYYVRRLINTTSSWDKISDEVTPNLAKGGIRDEAKVDVRAFNFRNQLNFVRTFEERHAVNVIAGMEISERVREQTTYARTYGYNNKTLSVGIFPNGPMGSGTKDWQGSSNDYNYAFSYTNGFNYISDRYFSLFANAAYTFDDKYTLSGSVRTDASNLITDDPKYRYSPFWSIGLGWQIGKEKFMQKYDWIDRLNVRLTYGYNGNVDRSTSFRPLINVSPTQNTYIQDVTATIQSFGNPSLRWEKTGTWDFGVDYTLLEGKLFGKIDVYSKMGKDLIASMTIPSVNGTSTQALNAAEMTNRGIELEVGTSLKILENDITWSGSVNFSYNKNRIRKLHKSMYTATELYEGSTRSYLEGYDANTLWVFKYAGVINKGNENNPDWQPVVEGANGDMYDFTTSTPGDGRNYMKHAGTKVAPYSFGFSNSFKIYDFNISFLITGKFGHKFLRQSFNYPSMWDGKALPNKYYQEIVSSDPSDRVPIPFGKSEPRFLYWDRFYPVLDYLVENAGHVRLREINISYQMPSHWLSRIGINSLALYAQGNDLYSWFNNKYDEDPEHPLGSVKPQATYTFGLRFDF</sequence>
<feature type="domain" description="TonB-dependent receptor-like beta-barrel" evidence="12">
    <location>
        <begin position="621"/>
        <end position="1071"/>
    </location>
</feature>
<dbReference type="InterPro" id="IPR008969">
    <property type="entry name" value="CarboxyPept-like_regulatory"/>
</dbReference>
<dbReference type="Pfam" id="PF07715">
    <property type="entry name" value="Plug"/>
    <property type="match status" value="1"/>
</dbReference>
<evidence type="ECO:0000256" key="3">
    <source>
        <dbReference type="ARBA" id="ARBA00022452"/>
    </source>
</evidence>
<keyword evidence="9 10" id="KW-0998">Cell outer membrane</keyword>
<dbReference type="SUPFAM" id="SSF56935">
    <property type="entry name" value="Porins"/>
    <property type="match status" value="1"/>
</dbReference>
<evidence type="ECO:0000256" key="6">
    <source>
        <dbReference type="ARBA" id="ARBA00023004"/>
    </source>
</evidence>
<dbReference type="InterPro" id="IPR011662">
    <property type="entry name" value="Secretin/TonB_short_N"/>
</dbReference>
<dbReference type="InterPro" id="IPR023996">
    <property type="entry name" value="TonB-dep_OMP_SusC/RagA"/>
</dbReference>
<evidence type="ECO:0000259" key="14">
    <source>
        <dbReference type="Pfam" id="PF07715"/>
    </source>
</evidence>
<gene>
    <name evidence="15" type="ORF">F1644_08875</name>
</gene>
<dbReference type="InterPro" id="IPR037066">
    <property type="entry name" value="Plug_dom_sf"/>
</dbReference>
<dbReference type="InterPro" id="IPR023997">
    <property type="entry name" value="TonB-dep_OMP_SusC/RagA_CS"/>
</dbReference>